<evidence type="ECO:0000256" key="4">
    <source>
        <dbReference type="HAMAP-Rule" id="MF_01930"/>
    </source>
</evidence>
<dbReference type="InterPro" id="IPR002376">
    <property type="entry name" value="Formyl_transf_N"/>
</dbReference>
<dbReference type="UniPathway" id="UPA00074">
    <property type="reaction ID" value="UER00126"/>
</dbReference>
<keyword evidence="7" id="KW-1185">Reference proteome</keyword>
<dbReference type="EC" id="2.1.2.2" evidence="4"/>
<dbReference type="EMBL" id="CP053923">
    <property type="protein sequence ID" value="QNT71071.1"/>
    <property type="molecule type" value="Genomic_DNA"/>
</dbReference>
<reference evidence="6 7" key="1">
    <citation type="submission" date="2020-05" db="EMBL/GenBank/DDBJ databases">
        <title>Complete closed genome sequence of Defluviicoccus vanus.</title>
        <authorList>
            <person name="Bessarab I."/>
            <person name="Arumugam K."/>
            <person name="Maszenan A.M."/>
            <person name="Seviour R.J."/>
            <person name="Williams R.B."/>
        </authorList>
    </citation>
    <scope>NUCLEOTIDE SEQUENCE [LARGE SCALE GENOMIC DNA]</scope>
    <source>
        <strain evidence="6 7">Ben 114</strain>
    </source>
</reference>
<evidence type="ECO:0000256" key="2">
    <source>
        <dbReference type="ARBA" id="ARBA00022679"/>
    </source>
</evidence>
<comment type="function">
    <text evidence="4">Catalyzes the transfer of a formyl group from 10-formyltetrahydrofolate to 5-phospho-ribosyl-glycinamide (GAR), producing 5-phospho-ribosyl-N-formylglycinamide (FGAR) and tetrahydrofolate.</text>
</comment>
<feature type="active site" description="Proton donor" evidence="4">
    <location>
        <position position="108"/>
    </location>
</feature>
<proteinExistence type="inferred from homology"/>
<feature type="binding site" evidence="4">
    <location>
        <position position="106"/>
    </location>
    <ligand>
        <name>(6R)-10-formyltetrahydrofolate</name>
        <dbReference type="ChEBI" id="CHEBI:195366"/>
    </ligand>
</feature>
<dbReference type="PANTHER" id="PTHR43369:SF2">
    <property type="entry name" value="PHOSPHORIBOSYLGLYCINAMIDE FORMYLTRANSFERASE"/>
    <property type="match status" value="1"/>
</dbReference>
<feature type="site" description="Raises pKa of active site His" evidence="4">
    <location>
        <position position="144"/>
    </location>
</feature>
<dbReference type="PANTHER" id="PTHR43369">
    <property type="entry name" value="PHOSPHORIBOSYLGLYCINAMIDE FORMYLTRANSFERASE"/>
    <property type="match status" value="1"/>
</dbReference>
<feature type="binding site" evidence="4">
    <location>
        <begin position="11"/>
        <end position="13"/>
    </location>
    <ligand>
        <name>N(1)-(5-phospho-beta-D-ribosyl)glycinamide</name>
        <dbReference type="ChEBI" id="CHEBI:143788"/>
    </ligand>
</feature>
<dbReference type="AlphaFoldDB" id="A0A7H1N5T5"/>
<name>A0A7H1N5T5_9PROT</name>
<dbReference type="CDD" id="cd08645">
    <property type="entry name" value="FMT_core_GART"/>
    <property type="match status" value="1"/>
</dbReference>
<keyword evidence="3 4" id="KW-0658">Purine biosynthesis</keyword>
<dbReference type="NCBIfam" id="TIGR00639">
    <property type="entry name" value="PurN"/>
    <property type="match status" value="1"/>
</dbReference>
<organism evidence="6 7">
    <name type="scientific">Defluviicoccus vanus</name>
    <dbReference type="NCBI Taxonomy" id="111831"/>
    <lineage>
        <taxon>Bacteria</taxon>
        <taxon>Pseudomonadati</taxon>
        <taxon>Pseudomonadota</taxon>
        <taxon>Alphaproteobacteria</taxon>
        <taxon>Rhodospirillales</taxon>
        <taxon>Rhodospirillaceae</taxon>
        <taxon>Defluviicoccus</taxon>
    </lineage>
</organism>
<dbReference type="SUPFAM" id="SSF53328">
    <property type="entry name" value="Formyltransferase"/>
    <property type="match status" value="1"/>
</dbReference>
<comment type="pathway">
    <text evidence="1 4">Purine metabolism; IMP biosynthesis via de novo pathway; N(2)-formyl-N(1)-(5-phospho-D-ribosyl)glycinamide from N(1)-(5-phospho-D-ribosyl)glycinamide (10-formyl THF route): step 1/1.</text>
</comment>
<feature type="binding site" evidence="4">
    <location>
        <position position="64"/>
    </location>
    <ligand>
        <name>(6R)-10-formyltetrahydrofolate</name>
        <dbReference type="ChEBI" id="CHEBI:195366"/>
    </ligand>
</feature>
<keyword evidence="2 4" id="KW-0808">Transferase</keyword>
<evidence type="ECO:0000256" key="1">
    <source>
        <dbReference type="ARBA" id="ARBA00005054"/>
    </source>
</evidence>
<feature type="binding site" evidence="4">
    <location>
        <begin position="89"/>
        <end position="92"/>
    </location>
    <ligand>
        <name>(6R)-10-formyltetrahydrofolate</name>
        <dbReference type="ChEBI" id="CHEBI:195366"/>
    </ligand>
</feature>
<accession>A0A7H1N5T5</accession>
<comment type="similarity">
    <text evidence="4">Belongs to the GART family.</text>
</comment>
<dbReference type="Gene3D" id="3.40.50.170">
    <property type="entry name" value="Formyl transferase, N-terminal domain"/>
    <property type="match status" value="1"/>
</dbReference>
<dbReference type="GO" id="GO:0006189">
    <property type="term" value="P:'de novo' IMP biosynthetic process"/>
    <property type="evidence" value="ECO:0007669"/>
    <property type="project" value="UniProtKB-UniRule"/>
</dbReference>
<gene>
    <name evidence="4" type="primary">purN</name>
    <name evidence="6" type="ORF">HQ394_01850</name>
</gene>
<dbReference type="GO" id="GO:0005829">
    <property type="term" value="C:cytosol"/>
    <property type="evidence" value="ECO:0007669"/>
    <property type="project" value="TreeGrafter"/>
</dbReference>
<evidence type="ECO:0000313" key="7">
    <source>
        <dbReference type="Proteomes" id="UP000516369"/>
    </source>
</evidence>
<protein>
    <recommendedName>
        <fullName evidence="4">Phosphoribosylglycinamide formyltransferase</fullName>
        <ecNumber evidence="4">2.1.2.2</ecNumber>
    </recommendedName>
    <alternativeName>
        <fullName evidence="4">5'-phosphoribosylglycinamide transformylase</fullName>
    </alternativeName>
    <alternativeName>
        <fullName evidence="4">GAR transformylase</fullName>
        <shortName evidence="4">GART</shortName>
    </alternativeName>
</protein>
<evidence type="ECO:0000313" key="6">
    <source>
        <dbReference type="EMBL" id="QNT71071.1"/>
    </source>
</evidence>
<dbReference type="KEGG" id="dvn:HQ394_01850"/>
<comment type="catalytic activity">
    <reaction evidence="4">
        <text>N(1)-(5-phospho-beta-D-ribosyl)glycinamide + (6R)-10-formyltetrahydrofolate = N(2)-formyl-N(1)-(5-phospho-beta-D-ribosyl)glycinamide + (6S)-5,6,7,8-tetrahydrofolate + H(+)</text>
        <dbReference type="Rhea" id="RHEA:15053"/>
        <dbReference type="ChEBI" id="CHEBI:15378"/>
        <dbReference type="ChEBI" id="CHEBI:57453"/>
        <dbReference type="ChEBI" id="CHEBI:143788"/>
        <dbReference type="ChEBI" id="CHEBI:147286"/>
        <dbReference type="ChEBI" id="CHEBI:195366"/>
        <dbReference type="EC" id="2.1.2.2"/>
    </reaction>
</comment>
<evidence type="ECO:0000256" key="3">
    <source>
        <dbReference type="ARBA" id="ARBA00022755"/>
    </source>
</evidence>
<dbReference type="InterPro" id="IPR036477">
    <property type="entry name" value="Formyl_transf_N_sf"/>
</dbReference>
<dbReference type="Pfam" id="PF00551">
    <property type="entry name" value="Formyl_trans_N"/>
    <property type="match status" value="1"/>
</dbReference>
<sequence>MRLGVLISGRGSNLQALIDAVAAADFPAEIAVVISNESDAYGLQRARAAGIATHTVDHRDFASRAAFEDALTAALAARGVELVCLAGFMRLLTDGFVQRWWDRLINIHPSLLPAFRGLHTHRQVLAAGVRFAGCTVHFVRPAMDDGPIIVQAAVPVQADDDEDRLAARVLAAEHQIYPLAVRLFADGRLRVEGARVIVRGGDVPGGDVLASCLINPPVSVAQRQNAGL</sequence>
<dbReference type="Proteomes" id="UP000516369">
    <property type="component" value="Chromosome"/>
</dbReference>
<dbReference type="HAMAP" id="MF_01930">
    <property type="entry name" value="PurN"/>
    <property type="match status" value="1"/>
</dbReference>
<evidence type="ECO:0000259" key="5">
    <source>
        <dbReference type="Pfam" id="PF00551"/>
    </source>
</evidence>
<feature type="domain" description="Formyl transferase N-terminal" evidence="5">
    <location>
        <begin position="1"/>
        <end position="181"/>
    </location>
</feature>
<dbReference type="InterPro" id="IPR004607">
    <property type="entry name" value="GART"/>
</dbReference>
<dbReference type="GO" id="GO:0004644">
    <property type="term" value="F:phosphoribosylglycinamide formyltransferase activity"/>
    <property type="evidence" value="ECO:0007669"/>
    <property type="project" value="UniProtKB-UniRule"/>
</dbReference>